<dbReference type="Proteomes" id="UP000011910">
    <property type="component" value="Unassembled WGS sequence"/>
</dbReference>
<reference evidence="4 5" key="1">
    <citation type="journal article" date="2013" name="Genome Announc.">
        <title>Draft Genome Sequence of Cesiribacter andamanensis Strain AMV16T, Isolated from a Soil Sample from a Mud Volcano in the Andaman Islands, India.</title>
        <authorList>
            <person name="Shivaji S."/>
            <person name="Ara S."/>
            <person name="Begum Z."/>
            <person name="Srinivas T.N."/>
            <person name="Singh A."/>
            <person name="Kumar Pinnaka A."/>
        </authorList>
    </citation>
    <scope>NUCLEOTIDE SEQUENCE [LARGE SCALE GENOMIC DNA]</scope>
    <source>
        <strain evidence="4 5">AMV16</strain>
    </source>
</reference>
<dbReference type="STRING" id="1279009.ADICEAN_02326"/>
<protein>
    <submittedName>
        <fullName evidence="4">Putative phage phi-C31 gp36 major capsid-like protein</fullName>
    </submittedName>
</protein>
<comment type="subcellular location">
    <subcellularLocation>
        <location evidence="1">Virion</location>
    </subcellularLocation>
</comment>
<name>M7NVL3_9BACT</name>
<dbReference type="Pfam" id="PF05065">
    <property type="entry name" value="Phage_capsid"/>
    <property type="match status" value="1"/>
</dbReference>
<comment type="caution">
    <text evidence="4">The sequence shown here is derived from an EMBL/GenBank/DDBJ whole genome shotgun (WGS) entry which is preliminary data.</text>
</comment>
<gene>
    <name evidence="4" type="ORF">ADICEAN_02326</name>
</gene>
<feature type="coiled-coil region" evidence="2">
    <location>
        <begin position="4"/>
        <end position="81"/>
    </location>
</feature>
<dbReference type="InterPro" id="IPR054612">
    <property type="entry name" value="Phage_capsid-like_C"/>
</dbReference>
<keyword evidence="2" id="KW-0175">Coiled coil</keyword>
<dbReference type="eggNOG" id="COG4653">
    <property type="taxonomic scope" value="Bacteria"/>
</dbReference>
<accession>M7NVL3</accession>
<dbReference type="InterPro" id="IPR024455">
    <property type="entry name" value="Phage_capsid"/>
</dbReference>
<dbReference type="Gene3D" id="3.30.2320.10">
    <property type="entry name" value="hypothetical protein PF0899 domain"/>
    <property type="match status" value="1"/>
</dbReference>
<evidence type="ECO:0000313" key="5">
    <source>
        <dbReference type="Proteomes" id="UP000011910"/>
    </source>
</evidence>
<dbReference type="EMBL" id="AODQ01000055">
    <property type="protein sequence ID" value="EMR02519.1"/>
    <property type="molecule type" value="Genomic_DNA"/>
</dbReference>
<dbReference type="SUPFAM" id="SSF56563">
    <property type="entry name" value="Major capsid protein gp5"/>
    <property type="match status" value="1"/>
</dbReference>
<dbReference type="RefSeq" id="WP_009195719.1">
    <property type="nucleotide sequence ID" value="NZ_AODQ01000055.1"/>
</dbReference>
<feature type="domain" description="Phage capsid-like C-terminal" evidence="3">
    <location>
        <begin position="158"/>
        <end position="418"/>
    </location>
</feature>
<dbReference type="NCBIfam" id="TIGR01554">
    <property type="entry name" value="major_cap_HK97"/>
    <property type="match status" value="1"/>
</dbReference>
<evidence type="ECO:0000259" key="3">
    <source>
        <dbReference type="Pfam" id="PF05065"/>
    </source>
</evidence>
<dbReference type="AlphaFoldDB" id="M7NVL3"/>
<dbReference type="OrthoDB" id="6982310at2"/>
<organism evidence="4 5">
    <name type="scientific">Cesiribacter andamanensis AMV16</name>
    <dbReference type="NCBI Taxonomy" id="1279009"/>
    <lineage>
        <taxon>Bacteria</taxon>
        <taxon>Pseudomonadati</taxon>
        <taxon>Bacteroidota</taxon>
        <taxon>Cytophagia</taxon>
        <taxon>Cytophagales</taxon>
        <taxon>Cesiribacteraceae</taxon>
        <taxon>Cesiribacter</taxon>
    </lineage>
</organism>
<sequence>MEKIKELRQQINGKIKQRKEALANMRSINDKATKEKRNFNQDEQTRYDGFEQQICDIDEEINALQDERDQLIEERDNQLENILATMKPEIKTKKQEYRWIDASTGADVKVLAPEEKLSNPSHEEKDLDLGRALRALATGDYKSADKELRLMTTAGSSSVTIPTVMSNQLIDLVREKSIAMRAGVRTVAMPHGNLTIAKVASGLTAEYKAEGAAFTFQDMTFDKMELKAKTMGVVVKMSRELAKDSANAAQAIVNELAQAIADELDRAFILGAGTAADPYTGITVLAGAQSIAAVGALNSYAPFVQAWSKARKVNSSPNAYIISPDNLGTLALLQSTDGQYIQAPSLISGITPLDTNLIGDDIAVVGDFTKAFWGVTEGLMIETTTQAGEAFVNHEVAYKVTWRGDLAYERENNFIKLEGITA</sequence>
<evidence type="ECO:0000256" key="1">
    <source>
        <dbReference type="ARBA" id="ARBA00004328"/>
    </source>
</evidence>
<evidence type="ECO:0000256" key="2">
    <source>
        <dbReference type="SAM" id="Coils"/>
    </source>
</evidence>
<evidence type="ECO:0000313" key="4">
    <source>
        <dbReference type="EMBL" id="EMR02519.1"/>
    </source>
</evidence>
<keyword evidence="5" id="KW-1185">Reference proteome</keyword>
<dbReference type="Gene3D" id="3.30.2400.10">
    <property type="entry name" value="Major capsid protein gp5"/>
    <property type="match status" value="1"/>
</dbReference>
<proteinExistence type="predicted"/>